<feature type="transmembrane region" description="Helical" evidence="1">
    <location>
        <begin position="43"/>
        <end position="64"/>
    </location>
</feature>
<keyword evidence="3" id="KW-1185">Reference proteome</keyword>
<organism evidence="2 3">
    <name type="scientific">Mycena venus</name>
    <dbReference type="NCBI Taxonomy" id="2733690"/>
    <lineage>
        <taxon>Eukaryota</taxon>
        <taxon>Fungi</taxon>
        <taxon>Dikarya</taxon>
        <taxon>Basidiomycota</taxon>
        <taxon>Agaricomycotina</taxon>
        <taxon>Agaricomycetes</taxon>
        <taxon>Agaricomycetidae</taxon>
        <taxon>Agaricales</taxon>
        <taxon>Marasmiineae</taxon>
        <taxon>Mycenaceae</taxon>
        <taxon>Mycena</taxon>
    </lineage>
</organism>
<evidence type="ECO:0000313" key="2">
    <source>
        <dbReference type="EMBL" id="KAF7369036.1"/>
    </source>
</evidence>
<protein>
    <recommendedName>
        <fullName evidence="4">MARVEL domain-containing protein</fullName>
    </recommendedName>
</protein>
<name>A0A8H6Z374_9AGAR</name>
<evidence type="ECO:0008006" key="4">
    <source>
        <dbReference type="Google" id="ProtNLM"/>
    </source>
</evidence>
<feature type="transmembrane region" description="Helical" evidence="1">
    <location>
        <begin position="76"/>
        <end position="94"/>
    </location>
</feature>
<keyword evidence="1" id="KW-0812">Transmembrane</keyword>
<dbReference type="OrthoDB" id="2793550at2759"/>
<comment type="caution">
    <text evidence="2">The sequence shown here is derived from an EMBL/GenBank/DDBJ whole genome shotgun (WGS) entry which is preliminary data.</text>
</comment>
<reference evidence="2" key="1">
    <citation type="submission" date="2020-05" db="EMBL/GenBank/DDBJ databases">
        <title>Mycena genomes resolve the evolution of fungal bioluminescence.</title>
        <authorList>
            <person name="Tsai I.J."/>
        </authorList>
    </citation>
    <scope>NUCLEOTIDE SEQUENCE</scope>
    <source>
        <strain evidence="2">CCC161011</strain>
    </source>
</reference>
<evidence type="ECO:0000313" key="3">
    <source>
        <dbReference type="Proteomes" id="UP000620124"/>
    </source>
</evidence>
<dbReference type="EMBL" id="JACAZI010000002">
    <property type="protein sequence ID" value="KAF7369036.1"/>
    <property type="molecule type" value="Genomic_DNA"/>
</dbReference>
<accession>A0A8H6Z374</accession>
<proteinExistence type="predicted"/>
<dbReference type="AlphaFoldDB" id="A0A8H6Z374"/>
<gene>
    <name evidence="2" type="ORF">MVEN_00230400</name>
</gene>
<evidence type="ECO:0000256" key="1">
    <source>
        <dbReference type="SAM" id="Phobius"/>
    </source>
</evidence>
<sequence>MAFSTVGRTKVAAHVFLLLINIIVLALSTRVNQYQDYFFIADRFPFILSIITFVLLGLMTILDFATNNSYTGRAQFEIGVFSVFGIFWLAFNAFSTSRWNSVPFNCGVIPSDFPDTIRWCQELAALRVFVWIEWLIIFFTTVATLRYALSQSSRGNKHIFQTPLSRYEPNSGRNNITTNVANYPFNNEYYEKNSY</sequence>
<dbReference type="Proteomes" id="UP000620124">
    <property type="component" value="Unassembled WGS sequence"/>
</dbReference>
<feature type="transmembrane region" description="Helical" evidence="1">
    <location>
        <begin position="12"/>
        <end position="31"/>
    </location>
</feature>
<feature type="transmembrane region" description="Helical" evidence="1">
    <location>
        <begin position="128"/>
        <end position="149"/>
    </location>
</feature>
<keyword evidence="1" id="KW-1133">Transmembrane helix</keyword>
<keyword evidence="1" id="KW-0472">Membrane</keyword>